<organism evidence="3 4">
    <name type="scientific">Mycolicibacterium goodii</name>
    <name type="common">Mycobacterium goodii</name>
    <dbReference type="NCBI Taxonomy" id="134601"/>
    <lineage>
        <taxon>Bacteria</taxon>
        <taxon>Bacillati</taxon>
        <taxon>Actinomycetota</taxon>
        <taxon>Actinomycetes</taxon>
        <taxon>Mycobacteriales</taxon>
        <taxon>Mycobacteriaceae</taxon>
        <taxon>Mycolicibacterium</taxon>
    </lineage>
</organism>
<gene>
    <name evidence="3" type="ORF">AFA91_32940</name>
</gene>
<name>A0A0K0XEU8_MYCGD</name>
<dbReference type="Pfam" id="PF11738">
    <property type="entry name" value="DUF3298"/>
    <property type="match status" value="1"/>
</dbReference>
<dbReference type="PATRIC" id="fig|134601.6.peg.6820"/>
<dbReference type="AlphaFoldDB" id="A0A0K0XEU8"/>
<evidence type="ECO:0000259" key="2">
    <source>
        <dbReference type="Pfam" id="PF11738"/>
    </source>
</evidence>
<feature type="domain" description="DUF3298" evidence="2">
    <location>
        <begin position="158"/>
        <end position="259"/>
    </location>
</feature>
<feature type="signal peptide" evidence="1">
    <location>
        <begin position="1"/>
        <end position="36"/>
    </location>
</feature>
<proteinExistence type="predicted"/>
<reference evidence="3 4" key="1">
    <citation type="submission" date="2015-07" db="EMBL/GenBank/DDBJ databases">
        <title>Complete genome sequence of Mycobacterium goodii X7B, a facultative thermophilic biodesulfurizing bacterium.</title>
        <authorList>
            <person name="Yu B."/>
            <person name="Li F."/>
            <person name="Xu P."/>
        </authorList>
    </citation>
    <scope>NUCLEOTIDE SEQUENCE [LARGE SCALE GENOMIC DNA]</scope>
    <source>
        <strain evidence="3 4">X7B</strain>
    </source>
</reference>
<evidence type="ECO:0000313" key="3">
    <source>
        <dbReference type="EMBL" id="AKS35920.1"/>
    </source>
</evidence>
<protein>
    <submittedName>
        <fullName evidence="3">Mannan-binding protein</fullName>
    </submittedName>
</protein>
<dbReference type="Gene3D" id="3.30.565.40">
    <property type="entry name" value="Fervidobacterium nodosum Rt17-B1 like"/>
    <property type="match status" value="1"/>
</dbReference>
<dbReference type="KEGG" id="mgo:AFA91_32940"/>
<feature type="chain" id="PRO_5038398205" evidence="1">
    <location>
        <begin position="37"/>
        <end position="273"/>
    </location>
</feature>
<dbReference type="EMBL" id="CP012150">
    <property type="protein sequence ID" value="AKS35920.1"/>
    <property type="molecule type" value="Genomic_DNA"/>
</dbReference>
<dbReference type="InterPro" id="IPR021729">
    <property type="entry name" value="DUF3298"/>
</dbReference>
<evidence type="ECO:0000256" key="1">
    <source>
        <dbReference type="SAM" id="SignalP"/>
    </source>
</evidence>
<accession>A0A0K0XEU8</accession>
<evidence type="ECO:0000313" key="4">
    <source>
        <dbReference type="Proteomes" id="UP000062255"/>
    </source>
</evidence>
<dbReference type="STRING" id="134601.AFA91_32940"/>
<sequence length="273" mass="29755">MESKQSRAALSMTRLAPLIGAALTVAALVTAPPAGASAVSFCDDLAGRMDGPYCHLSMESDRKATRDIKVAIPGELVDDQVAGPVVRDYLSTLVGNWMRAGQKMVADSFGEANYQIFRHSDALSVVFRETYHADGPDFNNAYRTFTFDMAEGRRLQLADLMKPGVDPLIEIPPLAEPFVIQALDQAPPPHQPGTYPFVVDRWTPDKVYSGAYKAWALTPDELIVYMPDYPVGRDRPTDFTPGVMQWSMDGGTVQAHIPLGALAPILQPRYGGA</sequence>
<dbReference type="OrthoDB" id="4760130at2"/>
<dbReference type="Proteomes" id="UP000062255">
    <property type="component" value="Chromosome"/>
</dbReference>
<keyword evidence="1" id="KW-0732">Signal</keyword>